<evidence type="ECO:0000259" key="7">
    <source>
        <dbReference type="Pfam" id="PF02782"/>
    </source>
</evidence>
<dbReference type="AlphaFoldDB" id="A0ABD0LJB1"/>
<protein>
    <recommendedName>
        <fullName evidence="10">Glycerol kinase</fullName>
    </recommendedName>
</protein>
<feature type="domain" description="Carbohydrate kinase FGGY C-terminal" evidence="7">
    <location>
        <begin position="262"/>
        <end position="450"/>
    </location>
</feature>
<dbReference type="Gene3D" id="3.30.420.40">
    <property type="match status" value="3"/>
</dbReference>
<comment type="caution">
    <text evidence="8">The sequence shown here is derived from an EMBL/GenBank/DDBJ whole genome shotgun (WGS) entry which is preliminary data.</text>
</comment>
<feature type="domain" description="Carbohydrate kinase FGGY N-terminal" evidence="6">
    <location>
        <begin position="26"/>
        <end position="77"/>
    </location>
</feature>
<gene>
    <name evidence="8" type="ORF">BaRGS_00009503</name>
</gene>
<evidence type="ECO:0000313" key="8">
    <source>
        <dbReference type="EMBL" id="KAK7499243.1"/>
    </source>
</evidence>
<evidence type="ECO:0000259" key="6">
    <source>
        <dbReference type="Pfam" id="PF00370"/>
    </source>
</evidence>
<name>A0ABD0LJB1_9CAEN</name>
<accession>A0ABD0LJB1</accession>
<dbReference type="FunFam" id="3.30.420.40:FF:000104">
    <property type="entry name" value="putative glycerol kinase 5"/>
    <property type="match status" value="1"/>
</dbReference>
<comment type="similarity">
    <text evidence="1">Belongs to the FGGY kinase family.</text>
</comment>
<organism evidence="8 9">
    <name type="scientific">Batillaria attramentaria</name>
    <dbReference type="NCBI Taxonomy" id="370345"/>
    <lineage>
        <taxon>Eukaryota</taxon>
        <taxon>Metazoa</taxon>
        <taxon>Spiralia</taxon>
        <taxon>Lophotrochozoa</taxon>
        <taxon>Mollusca</taxon>
        <taxon>Gastropoda</taxon>
        <taxon>Caenogastropoda</taxon>
        <taxon>Sorbeoconcha</taxon>
        <taxon>Cerithioidea</taxon>
        <taxon>Batillariidae</taxon>
        <taxon>Batillaria</taxon>
    </lineage>
</organism>
<dbReference type="InterPro" id="IPR018485">
    <property type="entry name" value="FGGY_C"/>
</dbReference>
<dbReference type="GO" id="GO:0016301">
    <property type="term" value="F:kinase activity"/>
    <property type="evidence" value="ECO:0007669"/>
    <property type="project" value="UniProtKB-KW"/>
</dbReference>
<sequence>MSGLAGEPDGTGDARLESGREHQQFVLALDIGTTVMRGHVYDVSGHVKGASSKKLEIEHPQQGWYEIDPHKLFQDVETGETFHKMITWQDLRAANDVLRWNNSYTLKAMNSGAKFLHFFTRRKRHKAASGAQVHVRTGHNASNWVLNNIPNLRQRALQDQVMFGCIETWLLWKLTNEQVHATDYSCASATGIFDPFSVEWSPIVCGLVNIPMSIFPEIKDTSGNFGVTDASIFGVPIPVTSIVADQQGAMFGQCCFEVGDVKCTMGTGTFIDLNTGSAPHASVAGLYPLVAWKIGKEMTYMAEGQSADTGNVMEWAYTMGLFDDVADTSQMALSVPDSGGVCFVPAFSGLQAPVNDDSATTSIIGLTLGTSKAHMVRAILESLAFRFKILYETIITETEIPLSHIRVDGGVCNNNFLMQMMADIVNQTIDRSIHSDMTSLGAAFLAGLAAGVWKSKDELKAMRRTDIVFQPQPTWPSIRDTFHLWERAVSRSLNWYR</sequence>
<dbReference type="InterPro" id="IPR043129">
    <property type="entry name" value="ATPase_NBD"/>
</dbReference>
<keyword evidence="2" id="KW-0808">Transferase</keyword>
<dbReference type="Pfam" id="PF00370">
    <property type="entry name" value="FGGY_N"/>
    <property type="match status" value="2"/>
</dbReference>
<dbReference type="SUPFAM" id="SSF53067">
    <property type="entry name" value="Actin-like ATPase domain"/>
    <property type="match status" value="2"/>
</dbReference>
<evidence type="ECO:0008006" key="10">
    <source>
        <dbReference type="Google" id="ProtNLM"/>
    </source>
</evidence>
<dbReference type="EMBL" id="JACVVK020000045">
    <property type="protein sequence ID" value="KAK7499243.1"/>
    <property type="molecule type" value="Genomic_DNA"/>
</dbReference>
<dbReference type="GO" id="GO:0005524">
    <property type="term" value="F:ATP binding"/>
    <property type="evidence" value="ECO:0007669"/>
    <property type="project" value="UniProtKB-KW"/>
</dbReference>
<evidence type="ECO:0000256" key="4">
    <source>
        <dbReference type="ARBA" id="ARBA00022777"/>
    </source>
</evidence>
<keyword evidence="4" id="KW-0418">Kinase</keyword>
<dbReference type="PIRSF" id="PIRSF000538">
    <property type="entry name" value="GlpK"/>
    <property type="match status" value="1"/>
</dbReference>
<dbReference type="CDD" id="cd07793">
    <property type="entry name" value="ASKHA_NBD_FGGY_GK5-like"/>
    <property type="match status" value="1"/>
</dbReference>
<dbReference type="InterPro" id="IPR018484">
    <property type="entry name" value="FGGY_N"/>
</dbReference>
<dbReference type="InterPro" id="IPR000577">
    <property type="entry name" value="Carb_kinase_FGGY"/>
</dbReference>
<dbReference type="PANTHER" id="PTHR10196:SF68">
    <property type="entry name" value="GLYCEROL KINASE 5-RELATED"/>
    <property type="match status" value="1"/>
</dbReference>
<keyword evidence="9" id="KW-1185">Reference proteome</keyword>
<evidence type="ECO:0000256" key="3">
    <source>
        <dbReference type="ARBA" id="ARBA00022741"/>
    </source>
</evidence>
<dbReference type="PANTHER" id="PTHR10196">
    <property type="entry name" value="SUGAR KINASE"/>
    <property type="match status" value="1"/>
</dbReference>
<reference evidence="8 9" key="1">
    <citation type="journal article" date="2023" name="Sci. Data">
        <title>Genome assembly of the Korean intertidal mud-creeper Batillaria attramentaria.</title>
        <authorList>
            <person name="Patra A.K."/>
            <person name="Ho P.T."/>
            <person name="Jun S."/>
            <person name="Lee S.J."/>
            <person name="Kim Y."/>
            <person name="Won Y.J."/>
        </authorList>
    </citation>
    <scope>NUCLEOTIDE SEQUENCE [LARGE SCALE GENOMIC DNA]</scope>
    <source>
        <strain evidence="8">Wonlab-2016</strain>
    </source>
</reference>
<keyword evidence="3" id="KW-0547">Nucleotide-binding</keyword>
<dbReference type="Pfam" id="PF02782">
    <property type="entry name" value="FGGY_C"/>
    <property type="match status" value="1"/>
</dbReference>
<evidence type="ECO:0000256" key="5">
    <source>
        <dbReference type="ARBA" id="ARBA00022840"/>
    </source>
</evidence>
<evidence type="ECO:0000256" key="2">
    <source>
        <dbReference type="ARBA" id="ARBA00022679"/>
    </source>
</evidence>
<proteinExistence type="inferred from homology"/>
<keyword evidence="5" id="KW-0067">ATP-binding</keyword>
<dbReference type="Proteomes" id="UP001519460">
    <property type="component" value="Unassembled WGS sequence"/>
</dbReference>
<feature type="domain" description="Carbohydrate kinase FGGY N-terminal" evidence="6">
    <location>
        <begin position="126"/>
        <end position="252"/>
    </location>
</feature>
<evidence type="ECO:0000256" key="1">
    <source>
        <dbReference type="ARBA" id="ARBA00009156"/>
    </source>
</evidence>
<evidence type="ECO:0000313" key="9">
    <source>
        <dbReference type="Proteomes" id="UP001519460"/>
    </source>
</evidence>
<dbReference type="InterPro" id="IPR037444">
    <property type="entry name" value="GK5"/>
</dbReference>